<dbReference type="AlphaFoldDB" id="A0A5J4TL17"/>
<feature type="non-terminal residue" evidence="2">
    <location>
        <position position="1"/>
    </location>
</feature>
<dbReference type="EMBL" id="SNRW01028756">
    <property type="protein sequence ID" value="KAA6359196.1"/>
    <property type="molecule type" value="Genomic_DNA"/>
</dbReference>
<accession>A0A5J4TL17</accession>
<feature type="compositionally biased region" description="Polar residues" evidence="1">
    <location>
        <begin position="17"/>
        <end position="62"/>
    </location>
</feature>
<feature type="region of interest" description="Disordered" evidence="1">
    <location>
        <begin position="1"/>
        <end position="62"/>
    </location>
</feature>
<protein>
    <submittedName>
        <fullName evidence="2">Uncharacterized protein</fullName>
    </submittedName>
</protein>
<evidence type="ECO:0000313" key="2">
    <source>
        <dbReference type="EMBL" id="KAA6359196.1"/>
    </source>
</evidence>
<evidence type="ECO:0000313" key="3">
    <source>
        <dbReference type="Proteomes" id="UP000324800"/>
    </source>
</evidence>
<feature type="compositionally biased region" description="Basic residues" evidence="1">
    <location>
        <begin position="223"/>
        <end position="236"/>
    </location>
</feature>
<feature type="region of interest" description="Disordered" evidence="1">
    <location>
        <begin position="222"/>
        <end position="242"/>
    </location>
</feature>
<comment type="caution">
    <text evidence="2">The sequence shown here is derived from an EMBL/GenBank/DDBJ whole genome shotgun (WGS) entry which is preliminary data.</text>
</comment>
<evidence type="ECO:0000256" key="1">
    <source>
        <dbReference type="SAM" id="MobiDB-lite"/>
    </source>
</evidence>
<sequence length="352" mass="41081">QQNIQQQIEDIPRNELGSINNETEQPSQTGGIHTSQTETPDNLQHQQTGQNDDLNNMAEQNPLQPGVQQSKYIPIEQAVNHLPLLSEDPKRQVEFKVYIGEQVQYINKMEQDDQFRNMMENMLNKLQGHSNEDEVMRLRMQILNKLSPEVQQRVKRDLWPQMRLTSLHETQIQRKITEQNNNAIHIDMGWDFSSGTGEQQEEFQEDFIGESQLLEIRPMDKNSKKHKNFKHQRSQTKQRNSQARTQWYYNNQVLDSHLEPLFSQMNYPGPPWRAQDQSITKRISRQSTSRIQKIVPLTQTTPQSQTTPYPNQNQRTILNVDLMRIFTNSFSVPKGIQHQQIAGEAAQVLHAP</sequence>
<proteinExistence type="predicted"/>
<reference evidence="2 3" key="1">
    <citation type="submission" date="2019-03" db="EMBL/GenBank/DDBJ databases">
        <title>Single cell metagenomics reveals metabolic interactions within the superorganism composed of flagellate Streblomastix strix and complex community of Bacteroidetes bacteria on its surface.</title>
        <authorList>
            <person name="Treitli S.C."/>
            <person name="Kolisko M."/>
            <person name="Husnik F."/>
            <person name="Keeling P."/>
            <person name="Hampl V."/>
        </authorList>
    </citation>
    <scope>NUCLEOTIDE SEQUENCE [LARGE SCALE GENOMIC DNA]</scope>
    <source>
        <strain evidence="2">ST1C</strain>
    </source>
</reference>
<dbReference type="Proteomes" id="UP000324800">
    <property type="component" value="Unassembled WGS sequence"/>
</dbReference>
<organism evidence="2 3">
    <name type="scientific">Streblomastix strix</name>
    <dbReference type="NCBI Taxonomy" id="222440"/>
    <lineage>
        <taxon>Eukaryota</taxon>
        <taxon>Metamonada</taxon>
        <taxon>Preaxostyla</taxon>
        <taxon>Oxymonadida</taxon>
        <taxon>Streblomastigidae</taxon>
        <taxon>Streblomastix</taxon>
    </lineage>
</organism>
<name>A0A5J4TL17_9EUKA</name>
<gene>
    <name evidence="2" type="ORF">EZS28_045277</name>
</gene>